<feature type="compositionally biased region" description="Basic and acidic residues" evidence="2">
    <location>
        <begin position="216"/>
        <end position="226"/>
    </location>
</feature>
<dbReference type="CDD" id="cd06503">
    <property type="entry name" value="ATP-synt_Fo_b"/>
    <property type="match status" value="1"/>
</dbReference>
<keyword evidence="3" id="KW-0472">Membrane</keyword>
<keyword evidence="1" id="KW-0175">Coiled coil</keyword>
<protein>
    <submittedName>
        <fullName evidence="5">Excalibur calcium-binding domain-containing protein</fullName>
    </submittedName>
</protein>
<sequence length="226" mass="24771">MNKKLFERTDVIIIALILLFPLGLFLMWRHQKFNESTRVLITCAILILVGSAYTQATKVSRQVYEQDLSAEQAKYVALQTKVEAAQQELDDSMEEVEVLRVKADEKAKLQIAEAEKQALQLVKEAESKADTIVSKAEDEAASIAQSQLNEAKEEAAHLIAQAEQEASALKAAAANESSSYSAAAAPTSQKFQNCTDLRGTYPGGVSSDHAAYQPSMDRDKDGWACE</sequence>
<dbReference type="Proteomes" id="UP001060325">
    <property type="component" value="Chromosome"/>
</dbReference>
<feature type="domain" description="Excalibur calcium-binding" evidence="4">
    <location>
        <begin position="190"/>
        <end position="226"/>
    </location>
</feature>
<feature type="region of interest" description="Disordered" evidence="2">
    <location>
        <begin position="204"/>
        <end position="226"/>
    </location>
</feature>
<keyword evidence="3" id="KW-0812">Transmembrane</keyword>
<proteinExistence type="predicted"/>
<evidence type="ECO:0000256" key="3">
    <source>
        <dbReference type="SAM" id="Phobius"/>
    </source>
</evidence>
<reference evidence="5" key="1">
    <citation type="submission" date="2022-07" db="EMBL/GenBank/DDBJ databases">
        <title>Complete genome of CX2.</title>
        <authorList>
            <person name="Cao G."/>
        </authorList>
    </citation>
    <scope>NUCLEOTIDE SEQUENCE</scope>
    <source>
        <strain evidence="5">CX2</strain>
    </source>
</reference>
<accession>A0ABY5FQ44</accession>
<feature type="transmembrane region" description="Helical" evidence="3">
    <location>
        <begin position="12"/>
        <end position="30"/>
    </location>
</feature>
<dbReference type="SMART" id="SM00894">
    <property type="entry name" value="Excalibur"/>
    <property type="match status" value="1"/>
</dbReference>
<evidence type="ECO:0000259" key="4">
    <source>
        <dbReference type="SMART" id="SM00894"/>
    </source>
</evidence>
<evidence type="ECO:0000256" key="1">
    <source>
        <dbReference type="SAM" id="Coils"/>
    </source>
</evidence>
<feature type="coiled-coil region" evidence="1">
    <location>
        <begin position="68"/>
        <end position="179"/>
    </location>
</feature>
<organism evidence="5 6">
    <name type="scientific">Exiguobacterium aurantiacum</name>
    <dbReference type="NCBI Taxonomy" id="33987"/>
    <lineage>
        <taxon>Bacteria</taxon>
        <taxon>Bacillati</taxon>
        <taxon>Bacillota</taxon>
        <taxon>Bacilli</taxon>
        <taxon>Bacillales</taxon>
        <taxon>Bacillales Family XII. Incertae Sedis</taxon>
        <taxon>Exiguobacterium</taxon>
    </lineage>
</organism>
<gene>
    <name evidence="5" type="ORF">NMQ00_04245</name>
</gene>
<keyword evidence="3" id="KW-1133">Transmembrane helix</keyword>
<evidence type="ECO:0000313" key="5">
    <source>
        <dbReference type="EMBL" id="UTT43723.1"/>
    </source>
</evidence>
<dbReference type="InterPro" id="IPR008613">
    <property type="entry name" value="Excalibur_Ca-bd_domain"/>
</dbReference>
<dbReference type="RefSeq" id="WP_255178083.1">
    <property type="nucleotide sequence ID" value="NZ_CP101462.1"/>
</dbReference>
<dbReference type="EMBL" id="CP101462">
    <property type="protein sequence ID" value="UTT43723.1"/>
    <property type="molecule type" value="Genomic_DNA"/>
</dbReference>
<dbReference type="Pfam" id="PF05901">
    <property type="entry name" value="Excalibur"/>
    <property type="match status" value="1"/>
</dbReference>
<feature type="transmembrane region" description="Helical" evidence="3">
    <location>
        <begin position="36"/>
        <end position="54"/>
    </location>
</feature>
<evidence type="ECO:0000313" key="6">
    <source>
        <dbReference type="Proteomes" id="UP001060325"/>
    </source>
</evidence>
<evidence type="ECO:0000256" key="2">
    <source>
        <dbReference type="SAM" id="MobiDB-lite"/>
    </source>
</evidence>
<name>A0ABY5FQ44_9BACL</name>
<keyword evidence="6" id="KW-1185">Reference proteome</keyword>